<dbReference type="Gene3D" id="1.10.400.10">
    <property type="entry name" value="GI Alpha 1, domain 2-like"/>
    <property type="match status" value="1"/>
</dbReference>
<dbReference type="GO" id="GO:0005525">
    <property type="term" value="F:GTP binding"/>
    <property type="evidence" value="ECO:0007669"/>
    <property type="project" value="UniProtKB-KW"/>
</dbReference>
<dbReference type="HOGENOM" id="CLU_014184_0_1_1"/>
<evidence type="ECO:0000313" key="7">
    <source>
        <dbReference type="EMBL" id="EGN95192.1"/>
    </source>
</evidence>
<dbReference type="GO" id="GO:0003924">
    <property type="term" value="F:GTPase activity"/>
    <property type="evidence" value="ECO:0007669"/>
    <property type="project" value="InterPro"/>
</dbReference>
<dbReference type="SUPFAM" id="SSF47895">
    <property type="entry name" value="Transducin (alpha subunit), insertion domain"/>
    <property type="match status" value="1"/>
</dbReference>
<protein>
    <submittedName>
        <fullName evidence="7">Uncharacterized protein</fullName>
    </submittedName>
</protein>
<dbReference type="GO" id="GO:0031683">
    <property type="term" value="F:G-protein beta/gamma-subunit complex binding"/>
    <property type="evidence" value="ECO:0007669"/>
    <property type="project" value="InterPro"/>
</dbReference>
<keyword evidence="1" id="KW-0479">Metal-binding</keyword>
<dbReference type="GO" id="GO:0005737">
    <property type="term" value="C:cytoplasm"/>
    <property type="evidence" value="ECO:0007669"/>
    <property type="project" value="TreeGrafter"/>
</dbReference>
<organism evidence="8">
    <name type="scientific">Serpula lacrymans var. lacrymans (strain S7.3)</name>
    <name type="common">Dry rot fungus</name>
    <dbReference type="NCBI Taxonomy" id="936435"/>
    <lineage>
        <taxon>Eukaryota</taxon>
        <taxon>Fungi</taxon>
        <taxon>Dikarya</taxon>
        <taxon>Basidiomycota</taxon>
        <taxon>Agaricomycotina</taxon>
        <taxon>Agaricomycetes</taxon>
        <taxon>Agaricomycetidae</taxon>
        <taxon>Boletales</taxon>
        <taxon>Coniophorineae</taxon>
        <taxon>Serpulaceae</taxon>
        <taxon>Serpula</taxon>
    </lineage>
</organism>
<dbReference type="PROSITE" id="PS51882">
    <property type="entry name" value="G_ALPHA"/>
    <property type="match status" value="1"/>
</dbReference>
<dbReference type="FunFam" id="3.40.50.300:FF:000692">
    <property type="entry name" value="Guanine nucleotide-binding protein subunit alpha"/>
    <property type="match status" value="1"/>
</dbReference>
<sequence length="314" mass="36230">MKQASALEESADDKTTSQKTRYEQATWYESRNYHQTLIRKITIGIAHNVVLAMRELNLDFMSRKNEMNAARIMKRCSDDSLHIDLSWETAQAIHELWQDTSVIEFTQVKHGFDLVQGAEHFIRDVLRIGSANYTPTDADILNLNAMGITDTTLYMSSTRRLRVFEVDSDGQSLKWLPYFDNVTTIMFCAPLVDYDQLPDGKKNRMAESLQLFESVVNDPNFHQTSVVLFLTRITDFRKKIIKVALEQFFPEYQGGMDANKAAKYILWKYMQVNRARLNIYPHLINSSDKANLRLVFATVRETILQNALKASAPR</sequence>
<dbReference type="GO" id="GO:0007189">
    <property type="term" value="P:adenylate cyclase-activating G protein-coupled receptor signaling pathway"/>
    <property type="evidence" value="ECO:0007669"/>
    <property type="project" value="TreeGrafter"/>
</dbReference>
<dbReference type="InterPro" id="IPR027417">
    <property type="entry name" value="P-loop_NTPase"/>
</dbReference>
<dbReference type="Proteomes" id="UP000008063">
    <property type="component" value="Unassembled WGS sequence"/>
</dbReference>
<dbReference type="InterPro" id="IPR001019">
    <property type="entry name" value="Gprotein_alpha_su"/>
</dbReference>
<dbReference type="EMBL" id="GL945486">
    <property type="protein sequence ID" value="EGN95192.1"/>
    <property type="molecule type" value="Genomic_DNA"/>
</dbReference>
<dbReference type="SMART" id="SM00275">
    <property type="entry name" value="G_alpha"/>
    <property type="match status" value="1"/>
</dbReference>
<reference evidence="8" key="1">
    <citation type="journal article" date="2011" name="Science">
        <title>The plant cell wall-decomposing machinery underlies the functional diversity of forest fungi.</title>
        <authorList>
            <person name="Eastwood D.C."/>
            <person name="Floudas D."/>
            <person name="Binder M."/>
            <person name="Majcherczyk A."/>
            <person name="Schneider P."/>
            <person name="Aerts A."/>
            <person name="Asiegbu F.O."/>
            <person name="Baker S.E."/>
            <person name="Barry K."/>
            <person name="Bendiksby M."/>
            <person name="Blumentritt M."/>
            <person name="Coutinho P.M."/>
            <person name="Cullen D."/>
            <person name="de Vries R.P."/>
            <person name="Gathman A."/>
            <person name="Goodell B."/>
            <person name="Henrissat B."/>
            <person name="Ihrmark K."/>
            <person name="Kauserud H."/>
            <person name="Kohler A."/>
            <person name="LaButti K."/>
            <person name="Lapidus A."/>
            <person name="Lavin J.L."/>
            <person name="Lee Y.-H."/>
            <person name="Lindquist E."/>
            <person name="Lilly W."/>
            <person name="Lucas S."/>
            <person name="Morin E."/>
            <person name="Murat C."/>
            <person name="Oguiza J.A."/>
            <person name="Park J."/>
            <person name="Pisabarro A.G."/>
            <person name="Riley R."/>
            <person name="Rosling A."/>
            <person name="Salamov A."/>
            <person name="Schmidt O."/>
            <person name="Schmutz J."/>
            <person name="Skrede I."/>
            <person name="Stenlid J."/>
            <person name="Wiebenga A."/>
            <person name="Xie X."/>
            <person name="Kuees U."/>
            <person name="Hibbett D.S."/>
            <person name="Hoffmeister D."/>
            <person name="Hoegberg N."/>
            <person name="Martin F."/>
            <person name="Grigoriev I.V."/>
            <person name="Watkinson S.C."/>
        </authorList>
    </citation>
    <scope>NUCLEOTIDE SEQUENCE [LARGE SCALE GENOMIC DNA]</scope>
    <source>
        <strain evidence="8">strain S7.3</strain>
    </source>
</reference>
<evidence type="ECO:0000256" key="4">
    <source>
        <dbReference type="ARBA" id="ARBA00023134"/>
    </source>
</evidence>
<evidence type="ECO:0000256" key="6">
    <source>
        <dbReference type="SAM" id="MobiDB-lite"/>
    </source>
</evidence>
<evidence type="ECO:0000256" key="5">
    <source>
        <dbReference type="ARBA" id="ARBA00023224"/>
    </source>
</evidence>
<evidence type="ECO:0000256" key="3">
    <source>
        <dbReference type="ARBA" id="ARBA00022842"/>
    </source>
</evidence>
<keyword evidence="8" id="KW-1185">Reference proteome</keyword>
<dbReference type="eggNOG" id="KOG0082">
    <property type="taxonomic scope" value="Eukaryota"/>
</dbReference>
<dbReference type="InterPro" id="IPR011025">
    <property type="entry name" value="GproteinA_insert"/>
</dbReference>
<dbReference type="GO" id="GO:0046872">
    <property type="term" value="F:metal ion binding"/>
    <property type="evidence" value="ECO:0007669"/>
    <property type="project" value="UniProtKB-KW"/>
</dbReference>
<keyword evidence="3" id="KW-0460">Magnesium</keyword>
<dbReference type="STRING" id="936435.F8Q9D7"/>
<dbReference type="InParanoid" id="F8Q9D7"/>
<evidence type="ECO:0000313" key="8">
    <source>
        <dbReference type="Proteomes" id="UP000008063"/>
    </source>
</evidence>
<keyword evidence="5" id="KW-0807">Transducer</keyword>
<name>F8Q9D7_SERL3</name>
<dbReference type="GO" id="GO:0001664">
    <property type="term" value="F:G protein-coupled receptor binding"/>
    <property type="evidence" value="ECO:0007669"/>
    <property type="project" value="TreeGrafter"/>
</dbReference>
<dbReference type="SUPFAM" id="SSF52540">
    <property type="entry name" value="P-loop containing nucleoside triphosphate hydrolases"/>
    <property type="match status" value="1"/>
</dbReference>
<dbReference type="GO" id="GO:0005834">
    <property type="term" value="C:heterotrimeric G-protein complex"/>
    <property type="evidence" value="ECO:0007669"/>
    <property type="project" value="TreeGrafter"/>
</dbReference>
<keyword evidence="2" id="KW-0547">Nucleotide-binding</keyword>
<dbReference type="PANTHER" id="PTHR10218:SF369">
    <property type="entry name" value="GUANINE NUCLEOTIDE-BINDING PROTEIN ALPHA-2 SUBUNIT"/>
    <property type="match status" value="1"/>
</dbReference>
<dbReference type="AlphaFoldDB" id="F8Q9D7"/>
<accession>F8Q9D7</accession>
<dbReference type="PANTHER" id="PTHR10218">
    <property type="entry name" value="GTP-BINDING PROTEIN ALPHA SUBUNIT"/>
    <property type="match status" value="1"/>
</dbReference>
<proteinExistence type="predicted"/>
<evidence type="ECO:0000256" key="1">
    <source>
        <dbReference type="ARBA" id="ARBA00022723"/>
    </source>
</evidence>
<dbReference type="Gene3D" id="3.40.50.300">
    <property type="entry name" value="P-loop containing nucleotide triphosphate hydrolases"/>
    <property type="match status" value="1"/>
</dbReference>
<feature type="region of interest" description="Disordered" evidence="6">
    <location>
        <begin position="1"/>
        <end position="20"/>
    </location>
</feature>
<keyword evidence="4" id="KW-0342">GTP-binding</keyword>
<gene>
    <name evidence="7" type="ORF">SERLA73DRAFT_187520</name>
</gene>
<evidence type="ECO:0000256" key="2">
    <source>
        <dbReference type="ARBA" id="ARBA00022741"/>
    </source>
</evidence>
<dbReference type="Pfam" id="PF00503">
    <property type="entry name" value="G-alpha"/>
    <property type="match status" value="1"/>
</dbReference>